<dbReference type="Gene3D" id="3.90.400.10">
    <property type="entry name" value="Oligo-1,6-glucosidase, Domain 2"/>
    <property type="match status" value="1"/>
</dbReference>
<dbReference type="Pfam" id="PF00128">
    <property type="entry name" value="Alpha-amylase"/>
    <property type="match status" value="1"/>
</dbReference>
<proteinExistence type="inferred from homology"/>
<sequence length="530" mass="57077">MTASLRALPATLALASAALLAGCATGPGVDVSAVRQIPQAAPLPEGWEHGAFMEVFVRSYQDSNGDGVGDLRGLMQRLDYLQALGIKGLWLMPLNASSDHDHGYAVTDYRAIEPAYGTLADFDELVRQAHAHGIGIVIDYVINHSSSQNPLFVQSASSKSNPWRDWYVWEDVKPTGWSIFDIDPWNATPNGAYFSQFGAPMPDFNLRNPAVVQYHLDSLRFWLNQSVDGFRIDAVGHLFENGPRGWSMQPENYPFMAKVRRELDIDHPHVMVCESPGDPIGFAAPAACGASFAFGHSDALVKAGRGDEKAIHDVADYFTKAPDTMATMVSNHDHFAGKRLWDAMGGDPARVRVAAAAYLLQPGTPYVYYGEELGMSAAATDDPDGKLRGPMSWSPAGGFSTGTPYRPASTNLATNNAEAERADPDSMLAFYTAMLRLRNTHPSIARGRYVAPRVDGRTMSFQRVFGDEHTVVVINYGEAAGAASVGGLPANARLQRLYPASSDAVVPVGADGAATLPAAPLSVQVLLVSH</sequence>
<feature type="chain" id="PRO_5040876131" description="Alpha-amylase" evidence="4">
    <location>
        <begin position="22"/>
        <end position="530"/>
    </location>
</feature>
<dbReference type="GO" id="GO:0043169">
    <property type="term" value="F:cation binding"/>
    <property type="evidence" value="ECO:0007669"/>
    <property type="project" value="InterPro"/>
</dbReference>
<keyword evidence="3" id="KW-0119">Carbohydrate metabolism</keyword>
<dbReference type="InterPro" id="IPR006047">
    <property type="entry name" value="GH13_cat_dom"/>
</dbReference>
<dbReference type="Proteomes" id="UP001139353">
    <property type="component" value="Unassembled WGS sequence"/>
</dbReference>
<dbReference type="GO" id="GO:0009313">
    <property type="term" value="P:oligosaccharide catabolic process"/>
    <property type="evidence" value="ECO:0007669"/>
    <property type="project" value="TreeGrafter"/>
</dbReference>
<comment type="catalytic activity">
    <reaction evidence="3">
        <text>Endohydrolysis of (1-&gt;4)-alpha-D-glucosidic linkages in polysaccharides containing three or more (1-&gt;4)-alpha-linked D-glucose units.</text>
        <dbReference type="EC" id="3.2.1.1"/>
    </reaction>
</comment>
<dbReference type="EMBL" id="JAJLJH010000002">
    <property type="protein sequence ID" value="MCK9686441.1"/>
    <property type="molecule type" value="Genomic_DNA"/>
</dbReference>
<dbReference type="InterPro" id="IPR017853">
    <property type="entry name" value="GH"/>
</dbReference>
<evidence type="ECO:0000256" key="3">
    <source>
        <dbReference type="RuleBase" id="RU361134"/>
    </source>
</evidence>
<dbReference type="PRINTS" id="PR00110">
    <property type="entry name" value="ALPHAAMYLASE"/>
</dbReference>
<reference evidence="6" key="1">
    <citation type="submission" date="2021-11" db="EMBL/GenBank/DDBJ databases">
        <title>BS-T2-15 a new species belonging to the Comamonadaceae family isolated from the soil of a French oak forest.</title>
        <authorList>
            <person name="Mieszkin S."/>
            <person name="Alain K."/>
        </authorList>
    </citation>
    <scope>NUCLEOTIDE SEQUENCE</scope>
    <source>
        <strain evidence="6">BS-T2-15</strain>
    </source>
</reference>
<evidence type="ECO:0000256" key="2">
    <source>
        <dbReference type="RuleBase" id="RU003615"/>
    </source>
</evidence>
<dbReference type="CDD" id="cd11316">
    <property type="entry name" value="AmyAc_bac2_AmyA"/>
    <property type="match status" value="1"/>
</dbReference>
<dbReference type="SUPFAM" id="SSF51445">
    <property type="entry name" value="(Trans)glycosidases"/>
    <property type="match status" value="1"/>
</dbReference>
<evidence type="ECO:0000259" key="5">
    <source>
        <dbReference type="SMART" id="SM00642"/>
    </source>
</evidence>
<feature type="domain" description="Glycosyl hydrolase family 13 catalytic" evidence="5">
    <location>
        <begin position="54"/>
        <end position="438"/>
    </location>
</feature>
<dbReference type="RefSeq" id="WP_275682465.1">
    <property type="nucleotide sequence ID" value="NZ_JAJLJH010000002.1"/>
</dbReference>
<keyword evidence="7" id="KW-1185">Reference proteome</keyword>
<dbReference type="EC" id="3.2.1.1" evidence="3"/>
<evidence type="ECO:0000256" key="1">
    <source>
        <dbReference type="ARBA" id="ARBA00008061"/>
    </source>
</evidence>
<comment type="similarity">
    <text evidence="1 2">Belongs to the glycosyl hydrolase 13 family.</text>
</comment>
<dbReference type="SMART" id="SM00642">
    <property type="entry name" value="Aamy"/>
    <property type="match status" value="1"/>
</dbReference>
<evidence type="ECO:0000256" key="4">
    <source>
        <dbReference type="SAM" id="SignalP"/>
    </source>
</evidence>
<organism evidence="6 7">
    <name type="scientific">Scleromatobacter humisilvae</name>
    <dbReference type="NCBI Taxonomy" id="2897159"/>
    <lineage>
        <taxon>Bacteria</taxon>
        <taxon>Pseudomonadati</taxon>
        <taxon>Pseudomonadota</taxon>
        <taxon>Betaproteobacteria</taxon>
        <taxon>Burkholderiales</taxon>
        <taxon>Sphaerotilaceae</taxon>
        <taxon>Scleromatobacter</taxon>
    </lineage>
</organism>
<dbReference type="AlphaFoldDB" id="A0A9X1YIB8"/>
<dbReference type="Gene3D" id="3.20.20.80">
    <property type="entry name" value="Glycosidases"/>
    <property type="match status" value="1"/>
</dbReference>
<comment type="caution">
    <text evidence="6">The sequence shown here is derived from an EMBL/GenBank/DDBJ whole genome shotgun (WGS) entry which is preliminary data.</text>
</comment>
<protein>
    <recommendedName>
        <fullName evidence="3">Alpha-amylase</fullName>
        <ecNumber evidence="3">3.2.1.1</ecNumber>
    </recommendedName>
</protein>
<dbReference type="PROSITE" id="PS51257">
    <property type="entry name" value="PROKAR_LIPOPROTEIN"/>
    <property type="match status" value="1"/>
</dbReference>
<gene>
    <name evidence="6" type="ORF">LPC04_12055</name>
</gene>
<dbReference type="PANTHER" id="PTHR10357">
    <property type="entry name" value="ALPHA-AMYLASE FAMILY MEMBER"/>
    <property type="match status" value="1"/>
</dbReference>
<keyword evidence="3" id="KW-0378">Hydrolase</keyword>
<evidence type="ECO:0000313" key="6">
    <source>
        <dbReference type="EMBL" id="MCK9686441.1"/>
    </source>
</evidence>
<dbReference type="InterPro" id="IPR045857">
    <property type="entry name" value="O16G_dom_2"/>
</dbReference>
<keyword evidence="4" id="KW-0732">Signal</keyword>
<dbReference type="PANTHER" id="PTHR10357:SF179">
    <property type="entry name" value="NEUTRAL AND BASIC AMINO ACID TRANSPORT PROTEIN RBAT"/>
    <property type="match status" value="1"/>
</dbReference>
<name>A0A9X1YIB8_9BURK</name>
<dbReference type="InterPro" id="IPR006046">
    <property type="entry name" value="Alpha_amylase"/>
</dbReference>
<accession>A0A9X1YIB8</accession>
<keyword evidence="3" id="KW-0326">Glycosidase</keyword>
<dbReference type="GO" id="GO:0004556">
    <property type="term" value="F:alpha-amylase activity"/>
    <property type="evidence" value="ECO:0007669"/>
    <property type="project" value="UniProtKB-UniRule"/>
</dbReference>
<evidence type="ECO:0000313" key="7">
    <source>
        <dbReference type="Proteomes" id="UP001139353"/>
    </source>
</evidence>
<feature type="signal peptide" evidence="4">
    <location>
        <begin position="1"/>
        <end position="21"/>
    </location>
</feature>